<organism evidence="2 3">
    <name type="scientific">Striga asiatica</name>
    <name type="common">Asiatic witchweed</name>
    <name type="synonym">Buchnera asiatica</name>
    <dbReference type="NCBI Taxonomy" id="4170"/>
    <lineage>
        <taxon>Eukaryota</taxon>
        <taxon>Viridiplantae</taxon>
        <taxon>Streptophyta</taxon>
        <taxon>Embryophyta</taxon>
        <taxon>Tracheophyta</taxon>
        <taxon>Spermatophyta</taxon>
        <taxon>Magnoliopsida</taxon>
        <taxon>eudicotyledons</taxon>
        <taxon>Gunneridae</taxon>
        <taxon>Pentapetalae</taxon>
        <taxon>asterids</taxon>
        <taxon>lamiids</taxon>
        <taxon>Lamiales</taxon>
        <taxon>Orobanchaceae</taxon>
        <taxon>Buchnereae</taxon>
        <taxon>Striga</taxon>
    </lineage>
</organism>
<proteinExistence type="predicted"/>
<gene>
    <name evidence="2" type="ORF">STAS_24933</name>
</gene>
<dbReference type="AlphaFoldDB" id="A0A5A7QRX6"/>
<dbReference type="EMBL" id="BKCP01008070">
    <property type="protein sequence ID" value="GER47799.1"/>
    <property type="molecule type" value="Genomic_DNA"/>
</dbReference>
<comment type="caution">
    <text evidence="2">The sequence shown here is derived from an EMBL/GenBank/DDBJ whole genome shotgun (WGS) entry which is preliminary data.</text>
</comment>
<feature type="region of interest" description="Disordered" evidence="1">
    <location>
        <begin position="69"/>
        <end position="115"/>
    </location>
</feature>
<evidence type="ECO:0000313" key="2">
    <source>
        <dbReference type="EMBL" id="GER47799.1"/>
    </source>
</evidence>
<protein>
    <submittedName>
        <fullName evidence="2">Uncharacterized protein</fullName>
    </submittedName>
</protein>
<name>A0A5A7QRX6_STRAF</name>
<accession>A0A5A7QRX6</accession>
<evidence type="ECO:0000313" key="3">
    <source>
        <dbReference type="Proteomes" id="UP000325081"/>
    </source>
</evidence>
<sequence length="207" mass="23311">MSLVDWVLQCLATSNIRYQEKDFDTTRKKSFRTFALLINSKNDCNGMEGRPYIRFLSVKSRYRPPMLPRSAYRGIERKDPGPESLTSINHLTPAPSSLNSSKTDSTDSPKKRKEGGKWYCKPYCCPSLSLCSISRLVDLLSWLVPQLLGTLLPYRSSYLFSQDLRHSAIPFTSYLAAKRRPVTGVSVSGHASQVQPVLLTNELIEGC</sequence>
<feature type="compositionally biased region" description="Polar residues" evidence="1">
    <location>
        <begin position="84"/>
        <end position="99"/>
    </location>
</feature>
<evidence type="ECO:0000256" key="1">
    <source>
        <dbReference type="SAM" id="MobiDB-lite"/>
    </source>
</evidence>
<keyword evidence="3" id="KW-1185">Reference proteome</keyword>
<dbReference type="OrthoDB" id="1740515at2759"/>
<dbReference type="Proteomes" id="UP000325081">
    <property type="component" value="Unassembled WGS sequence"/>
</dbReference>
<reference evidence="3" key="1">
    <citation type="journal article" date="2019" name="Curr. Biol.">
        <title>Genome Sequence of Striga asiatica Provides Insight into the Evolution of Plant Parasitism.</title>
        <authorList>
            <person name="Yoshida S."/>
            <person name="Kim S."/>
            <person name="Wafula E.K."/>
            <person name="Tanskanen J."/>
            <person name="Kim Y.M."/>
            <person name="Honaas L."/>
            <person name="Yang Z."/>
            <person name="Spallek T."/>
            <person name="Conn C.E."/>
            <person name="Ichihashi Y."/>
            <person name="Cheong K."/>
            <person name="Cui S."/>
            <person name="Der J.P."/>
            <person name="Gundlach H."/>
            <person name="Jiao Y."/>
            <person name="Hori C."/>
            <person name="Ishida J.K."/>
            <person name="Kasahara H."/>
            <person name="Kiba T."/>
            <person name="Kim M.S."/>
            <person name="Koo N."/>
            <person name="Laohavisit A."/>
            <person name="Lee Y.H."/>
            <person name="Lumba S."/>
            <person name="McCourt P."/>
            <person name="Mortimer J.C."/>
            <person name="Mutuku J.M."/>
            <person name="Nomura T."/>
            <person name="Sasaki-Sekimoto Y."/>
            <person name="Seto Y."/>
            <person name="Wang Y."/>
            <person name="Wakatake T."/>
            <person name="Sakakibara H."/>
            <person name="Demura T."/>
            <person name="Yamaguchi S."/>
            <person name="Yoneyama K."/>
            <person name="Manabe R.I."/>
            <person name="Nelson D.C."/>
            <person name="Schulman A.H."/>
            <person name="Timko M.P."/>
            <person name="dePamphilis C.W."/>
            <person name="Choi D."/>
            <person name="Shirasu K."/>
        </authorList>
    </citation>
    <scope>NUCLEOTIDE SEQUENCE [LARGE SCALE GENOMIC DNA]</scope>
    <source>
        <strain evidence="3">cv. UVA1</strain>
    </source>
</reference>